<evidence type="ECO:0000313" key="2">
    <source>
        <dbReference type="EMBL" id="RFU86075.1"/>
    </source>
</evidence>
<dbReference type="OrthoDB" id="161343at2"/>
<accession>A0A372M6A2</accession>
<dbReference type="InterPro" id="IPR036551">
    <property type="entry name" value="Flavin_trans-like"/>
</dbReference>
<proteinExistence type="predicted"/>
<sequence>MTTLYLFASAAPPVFDVAQVVEDAQARGFEVCLGLTPTTADWLDESLDDLATATGYPVRSGYKRPGEPDVWPPADVIVFAPVTFNSINAWALGLTGKFVVGVVAEAIGKRIPTVAMPCVNTAYAKHPQLDRSVAELRAMGVNVLYGDGGFVPNPPGEKRPYPWGLCLDAAEAAVRG</sequence>
<evidence type="ECO:0000313" key="3">
    <source>
        <dbReference type="Proteomes" id="UP000263094"/>
    </source>
</evidence>
<feature type="domain" description="Flavoprotein" evidence="1">
    <location>
        <begin position="6"/>
        <end position="136"/>
    </location>
</feature>
<comment type="caution">
    <text evidence="2">The sequence shown here is derived from an EMBL/GenBank/DDBJ whole genome shotgun (WGS) entry which is preliminary data.</text>
</comment>
<dbReference type="RefSeq" id="WP_128556387.1">
    <property type="nucleotide sequence ID" value="NZ_QUAK01000076.1"/>
</dbReference>
<dbReference type="Proteomes" id="UP000263094">
    <property type="component" value="Unassembled WGS sequence"/>
</dbReference>
<gene>
    <name evidence="2" type="ORF">DY218_14330</name>
</gene>
<dbReference type="Pfam" id="PF02441">
    <property type="entry name" value="Flavoprotein"/>
    <property type="match status" value="1"/>
</dbReference>
<dbReference type="Gene3D" id="3.40.50.1950">
    <property type="entry name" value="Flavin prenyltransferase-like"/>
    <property type="match status" value="1"/>
</dbReference>
<reference evidence="2 3" key="1">
    <citation type="submission" date="2018-08" db="EMBL/GenBank/DDBJ databases">
        <title>Isolation, diversity and antifungal activity of Actinobacteria from wheat.</title>
        <authorList>
            <person name="Han C."/>
        </authorList>
    </citation>
    <scope>NUCLEOTIDE SEQUENCE [LARGE SCALE GENOMIC DNA]</scope>
    <source>
        <strain evidence="2 3">NEAU-YY421</strain>
    </source>
</reference>
<name>A0A372M6A2_9ACTN</name>
<protein>
    <submittedName>
        <fullName evidence="2">Flavoprotein</fullName>
    </submittedName>
</protein>
<dbReference type="SUPFAM" id="SSF52507">
    <property type="entry name" value="Homo-oligomeric flavin-containing Cys decarboxylases, HFCD"/>
    <property type="match status" value="1"/>
</dbReference>
<dbReference type="EMBL" id="QUAK01000076">
    <property type="protein sequence ID" value="RFU86075.1"/>
    <property type="molecule type" value="Genomic_DNA"/>
</dbReference>
<organism evidence="2 3">
    <name type="scientific">Streptomyces triticagri</name>
    <dbReference type="NCBI Taxonomy" id="2293568"/>
    <lineage>
        <taxon>Bacteria</taxon>
        <taxon>Bacillati</taxon>
        <taxon>Actinomycetota</taxon>
        <taxon>Actinomycetes</taxon>
        <taxon>Kitasatosporales</taxon>
        <taxon>Streptomycetaceae</taxon>
        <taxon>Streptomyces</taxon>
    </lineage>
</organism>
<keyword evidence="3" id="KW-1185">Reference proteome</keyword>
<dbReference type="AlphaFoldDB" id="A0A372M6A2"/>
<dbReference type="InterPro" id="IPR003382">
    <property type="entry name" value="Flavoprotein"/>
</dbReference>
<dbReference type="GO" id="GO:0003824">
    <property type="term" value="F:catalytic activity"/>
    <property type="evidence" value="ECO:0007669"/>
    <property type="project" value="InterPro"/>
</dbReference>
<evidence type="ECO:0000259" key="1">
    <source>
        <dbReference type="Pfam" id="PF02441"/>
    </source>
</evidence>